<evidence type="ECO:0000313" key="2">
    <source>
        <dbReference type="Proteomes" id="UP000192333"/>
    </source>
</evidence>
<evidence type="ECO:0000313" key="1">
    <source>
        <dbReference type="EMBL" id="SMD41617.1"/>
    </source>
</evidence>
<gene>
    <name evidence="1" type="ORF">SAMN00777080_0143</name>
</gene>
<organism evidence="1 2">
    <name type="scientific">Aquiflexum balticum DSM 16537</name>
    <dbReference type="NCBI Taxonomy" id="758820"/>
    <lineage>
        <taxon>Bacteria</taxon>
        <taxon>Pseudomonadati</taxon>
        <taxon>Bacteroidota</taxon>
        <taxon>Cytophagia</taxon>
        <taxon>Cytophagales</taxon>
        <taxon>Cyclobacteriaceae</taxon>
        <taxon>Aquiflexum</taxon>
    </lineage>
</organism>
<keyword evidence="2" id="KW-1185">Reference proteome</keyword>
<dbReference type="AlphaFoldDB" id="A0A1W2GY32"/>
<dbReference type="Proteomes" id="UP000192333">
    <property type="component" value="Chromosome I"/>
</dbReference>
<dbReference type="OrthoDB" id="1441229at2"/>
<protein>
    <submittedName>
        <fullName evidence="1">Uncharacterized protein</fullName>
    </submittedName>
</protein>
<proteinExistence type="predicted"/>
<accession>A0A1W2GY32</accession>
<reference evidence="2" key="1">
    <citation type="submission" date="2017-04" db="EMBL/GenBank/DDBJ databases">
        <authorList>
            <person name="Varghese N."/>
            <person name="Submissions S."/>
        </authorList>
    </citation>
    <scope>NUCLEOTIDE SEQUENCE [LARGE SCALE GENOMIC DNA]</scope>
    <source>
        <strain evidence="2">DSM 16537</strain>
    </source>
</reference>
<dbReference type="RefSeq" id="WP_084118488.1">
    <property type="nucleotide sequence ID" value="NZ_LT838813.1"/>
</dbReference>
<name>A0A1W2GY32_9BACT</name>
<dbReference type="EMBL" id="LT838813">
    <property type="protein sequence ID" value="SMD41617.1"/>
    <property type="molecule type" value="Genomic_DNA"/>
</dbReference>
<sequence length="162" mass="18742">MHPYIPHLLDDIAKAYRRKPQEDFSHPQTMEEHFEEIENWLANDPPNTFGDYCGLKVEDFPPADQLSEEDMILVCKAFNKMMSSWNLDIDLPDNLPITIAYSMTVETLNEKTAIVNHGFMTFDYCSGSPEGCAFKEYCPCIDRLKDLPKDFDLDFGDEELPY</sequence>